<reference evidence="6" key="1">
    <citation type="journal article" date="2024" name="Gigascience">
        <title>Chromosome-level genome of the poultry shaft louse Menopon gallinae provides insight into the host-switching and adaptive evolution of parasitic lice.</title>
        <authorList>
            <person name="Xu Y."/>
            <person name="Ma L."/>
            <person name="Liu S."/>
            <person name="Liang Y."/>
            <person name="Liu Q."/>
            <person name="He Z."/>
            <person name="Tian L."/>
            <person name="Duan Y."/>
            <person name="Cai W."/>
            <person name="Li H."/>
            <person name="Song F."/>
        </authorList>
    </citation>
    <scope>NUCLEOTIDE SEQUENCE</scope>
    <source>
        <strain evidence="6">Cailab_2023a</strain>
    </source>
</reference>
<dbReference type="GO" id="GO:0046512">
    <property type="term" value="P:sphingosine biosynthetic process"/>
    <property type="evidence" value="ECO:0007669"/>
    <property type="project" value="TreeGrafter"/>
</dbReference>
<dbReference type="AlphaFoldDB" id="A0AAW2H7H0"/>
<dbReference type="GO" id="GO:0030170">
    <property type="term" value="F:pyridoxal phosphate binding"/>
    <property type="evidence" value="ECO:0007669"/>
    <property type="project" value="InterPro"/>
</dbReference>
<dbReference type="Pfam" id="PF00155">
    <property type="entry name" value="Aminotran_1_2"/>
    <property type="match status" value="1"/>
</dbReference>
<sequence length="457" mass="51597">MVLFVVGQISDLFTYLFFYKNYPFRDRDGYVPIYSRIESLYIRRAYTYIEDCFNRPICGYPSKYIDVVDREYDRATKRVTPNGKTVRLLNLGSYNYLGLATGDSPTIEKVLMSVDTLPISLAGSLADVGAHGVVKELESAFADFLHQEDCLVFPMGFATNTCTIPVLTDVGDLIISDEYNHSSIIYGSRLSRACVKTFPHNNVRELEKTLRYWISQGQPVSHKAWRRVFVLTEGIYSMEGTILRLPEILELKRRYKFYLFIDEAHSVGAMGATGRGICEYFGADFRDVDILMGTFSKSFNGVGGYIAGSRRVVGFLRQRCDATRYGEQLSPVVAKQVLEALRYLQSEEGRRLPGVLRENSIYMRERLLDMGYVICGTRDSPVIPLMICTPGKVGEFSRLCKERGLAVVIVGHPATSVFTCRARLCMSALFGRSDIDVAIRIIDDVGRILGLRASRQR</sequence>
<keyword evidence="3" id="KW-0808">Transferase</keyword>
<dbReference type="GO" id="GO:0046513">
    <property type="term" value="P:ceramide biosynthetic process"/>
    <property type="evidence" value="ECO:0007669"/>
    <property type="project" value="TreeGrafter"/>
</dbReference>
<evidence type="ECO:0000256" key="2">
    <source>
        <dbReference type="ARBA" id="ARBA00008392"/>
    </source>
</evidence>
<dbReference type="Gene3D" id="3.40.640.10">
    <property type="entry name" value="Type I PLP-dependent aspartate aminotransferase-like (Major domain)"/>
    <property type="match status" value="1"/>
</dbReference>
<evidence type="ECO:0000256" key="4">
    <source>
        <dbReference type="ARBA" id="ARBA00023315"/>
    </source>
</evidence>
<dbReference type="GO" id="GO:0004758">
    <property type="term" value="F:serine C-palmitoyltransferase activity"/>
    <property type="evidence" value="ECO:0007669"/>
    <property type="project" value="TreeGrafter"/>
</dbReference>
<dbReference type="InterPro" id="IPR015421">
    <property type="entry name" value="PyrdxlP-dep_Trfase_major"/>
</dbReference>
<dbReference type="PANTHER" id="PTHR13693:SF3">
    <property type="entry name" value="LD36009P"/>
    <property type="match status" value="1"/>
</dbReference>
<protein>
    <recommendedName>
        <fullName evidence="5">Aminotransferase class I/classII large domain-containing protein</fullName>
    </recommendedName>
</protein>
<proteinExistence type="inferred from homology"/>
<dbReference type="Gene3D" id="3.90.1150.10">
    <property type="entry name" value="Aspartate Aminotransferase, domain 1"/>
    <property type="match status" value="1"/>
</dbReference>
<dbReference type="GO" id="GO:0017059">
    <property type="term" value="C:serine palmitoyltransferase complex"/>
    <property type="evidence" value="ECO:0007669"/>
    <property type="project" value="TreeGrafter"/>
</dbReference>
<evidence type="ECO:0000259" key="5">
    <source>
        <dbReference type="Pfam" id="PF00155"/>
    </source>
</evidence>
<organism evidence="6">
    <name type="scientific">Menopon gallinae</name>
    <name type="common">poultry shaft louse</name>
    <dbReference type="NCBI Taxonomy" id="328185"/>
    <lineage>
        <taxon>Eukaryota</taxon>
        <taxon>Metazoa</taxon>
        <taxon>Ecdysozoa</taxon>
        <taxon>Arthropoda</taxon>
        <taxon>Hexapoda</taxon>
        <taxon>Insecta</taxon>
        <taxon>Pterygota</taxon>
        <taxon>Neoptera</taxon>
        <taxon>Paraneoptera</taxon>
        <taxon>Psocodea</taxon>
        <taxon>Troctomorpha</taxon>
        <taxon>Phthiraptera</taxon>
        <taxon>Amblycera</taxon>
        <taxon>Menoponidae</taxon>
        <taxon>Menopon</taxon>
    </lineage>
</organism>
<keyword evidence="4" id="KW-0012">Acyltransferase</keyword>
<evidence type="ECO:0000313" key="6">
    <source>
        <dbReference type="EMBL" id="KAL0265688.1"/>
    </source>
</evidence>
<evidence type="ECO:0000256" key="1">
    <source>
        <dbReference type="ARBA" id="ARBA00001933"/>
    </source>
</evidence>
<gene>
    <name evidence="6" type="ORF">PYX00_011402</name>
</gene>
<comment type="cofactor">
    <cofactor evidence="1">
        <name>pyridoxal 5'-phosphate</name>
        <dbReference type="ChEBI" id="CHEBI:597326"/>
    </cofactor>
</comment>
<accession>A0AAW2H7H0</accession>
<dbReference type="InterPro" id="IPR004839">
    <property type="entry name" value="Aminotransferase_I/II_large"/>
</dbReference>
<evidence type="ECO:0000256" key="3">
    <source>
        <dbReference type="ARBA" id="ARBA00022679"/>
    </source>
</evidence>
<comment type="similarity">
    <text evidence="2">Belongs to the class-II pyridoxal-phosphate-dependent aminotransferase family.</text>
</comment>
<dbReference type="SUPFAM" id="SSF53383">
    <property type="entry name" value="PLP-dependent transferases"/>
    <property type="match status" value="1"/>
</dbReference>
<feature type="domain" description="Aminotransferase class I/classII large" evidence="5">
    <location>
        <begin position="88"/>
        <end position="441"/>
    </location>
</feature>
<dbReference type="InterPro" id="IPR050087">
    <property type="entry name" value="AON_synthase_class-II"/>
</dbReference>
<dbReference type="PANTHER" id="PTHR13693">
    <property type="entry name" value="CLASS II AMINOTRANSFERASE/8-AMINO-7-OXONONANOATE SYNTHASE"/>
    <property type="match status" value="1"/>
</dbReference>
<dbReference type="InterPro" id="IPR015424">
    <property type="entry name" value="PyrdxlP-dep_Trfase"/>
</dbReference>
<dbReference type="InterPro" id="IPR015422">
    <property type="entry name" value="PyrdxlP-dep_Trfase_small"/>
</dbReference>
<dbReference type="GO" id="GO:0016020">
    <property type="term" value="C:membrane"/>
    <property type="evidence" value="ECO:0007669"/>
    <property type="project" value="GOC"/>
</dbReference>
<dbReference type="EMBL" id="JARGDH010000006">
    <property type="protein sequence ID" value="KAL0265688.1"/>
    <property type="molecule type" value="Genomic_DNA"/>
</dbReference>
<comment type="caution">
    <text evidence="6">The sequence shown here is derived from an EMBL/GenBank/DDBJ whole genome shotgun (WGS) entry which is preliminary data.</text>
</comment>
<name>A0AAW2H7H0_9NEOP</name>